<evidence type="ECO:0000313" key="1">
    <source>
        <dbReference type="EMBL" id="QYZ79400.1"/>
    </source>
</evidence>
<evidence type="ECO:0000313" key="2">
    <source>
        <dbReference type="Proteomes" id="UP000826709"/>
    </source>
</evidence>
<dbReference type="EMBL" id="CP037968">
    <property type="protein sequence ID" value="QYZ79400.1"/>
    <property type="molecule type" value="Genomic_DNA"/>
</dbReference>
<dbReference type="AlphaFoldDB" id="A0A8G1A1L9"/>
<dbReference type="RefSeq" id="WP_220680707.1">
    <property type="nucleotide sequence ID" value="NZ_CP037968.1"/>
</dbReference>
<gene>
    <name evidence="1" type="ORF">E2N92_08135</name>
</gene>
<reference evidence="1" key="1">
    <citation type="journal article" date="2005" name="Int. J. Syst. Evol. Microbiol.">
        <title>Methanofollis formosanus sp. nov., isolated from a fish pond.</title>
        <authorList>
            <person name="Wu S.Y."/>
            <person name="Chen S.C."/>
            <person name="Lai M.C."/>
        </authorList>
    </citation>
    <scope>NUCLEOTIDE SEQUENCE</scope>
    <source>
        <strain evidence="1">ML15</strain>
    </source>
</reference>
<reference evidence="1" key="2">
    <citation type="submission" date="2019-03" db="EMBL/GenBank/DDBJ databases">
        <authorList>
            <person name="Chen S.-C."/>
            <person name="Wu S.-Y."/>
            <person name="Lai M.-C."/>
        </authorList>
    </citation>
    <scope>NUCLEOTIDE SEQUENCE</scope>
    <source>
        <strain evidence="1">ML15</strain>
    </source>
</reference>
<keyword evidence="2" id="KW-1185">Reference proteome</keyword>
<dbReference type="KEGG" id="mfk:E2N92_08135"/>
<accession>A0A8G1A1L9</accession>
<organism evidence="1 2">
    <name type="scientific">Methanofollis formosanus</name>
    <dbReference type="NCBI Taxonomy" id="299308"/>
    <lineage>
        <taxon>Archaea</taxon>
        <taxon>Methanobacteriati</taxon>
        <taxon>Methanobacteriota</taxon>
        <taxon>Stenosarchaea group</taxon>
        <taxon>Methanomicrobia</taxon>
        <taxon>Methanomicrobiales</taxon>
        <taxon>Methanomicrobiaceae</taxon>
        <taxon>Methanofollis</taxon>
    </lineage>
</organism>
<dbReference type="Proteomes" id="UP000826709">
    <property type="component" value="Chromosome"/>
</dbReference>
<protein>
    <submittedName>
        <fullName evidence="1">Uncharacterized protein</fullName>
    </submittedName>
</protein>
<sequence>MKWRALLWILVLVVVLTPSVAGEAEHFETVPVSVLDVSAEEITLTSMEEPPDTFVIIADVATSNDPLMGSYPALSYMGYAYRVVPVEELVFVSSGIVTDEDIGEEKILVGGEIPTRANILLSLASGATESVPIYNVVDSKKTSPSSAPGYYVQEVPEGTRNHWVDLNWGKGEQNLTLTVWHPSGLLGTFEDGDDGKMNQRIFLRISDPKGVEGGAWYYRVSGPRIPVALNYSFRTYVG</sequence>
<proteinExistence type="predicted"/>
<dbReference type="OrthoDB" id="148333at2157"/>
<name>A0A8G1A1L9_9EURY</name>